<dbReference type="InterPro" id="IPR050596">
    <property type="entry name" value="AspAT/PAT-like"/>
</dbReference>
<dbReference type="Gene3D" id="3.40.640.10">
    <property type="entry name" value="Type I PLP-dependent aspartate aminotransferase-like (Major domain)"/>
    <property type="match status" value="1"/>
</dbReference>
<dbReference type="EC" id="2.6.1.-" evidence="6"/>
<dbReference type="InterPro" id="IPR015424">
    <property type="entry name" value="PyrdxlP-dep_Trfase"/>
</dbReference>
<comment type="similarity">
    <text evidence="2 6">Belongs to the class-I pyridoxal-phosphate-dependent aminotransferase family.</text>
</comment>
<dbReference type="Pfam" id="PF00155">
    <property type="entry name" value="Aminotran_1_2"/>
    <property type="match status" value="1"/>
</dbReference>
<evidence type="ECO:0000256" key="6">
    <source>
        <dbReference type="RuleBase" id="RU000481"/>
    </source>
</evidence>
<dbReference type="InterPro" id="IPR015421">
    <property type="entry name" value="PyrdxlP-dep_Trfase_major"/>
</dbReference>
<evidence type="ECO:0000256" key="2">
    <source>
        <dbReference type="ARBA" id="ARBA00007441"/>
    </source>
</evidence>
<dbReference type="InterPro" id="IPR015422">
    <property type="entry name" value="PyrdxlP-dep_Trfase_small"/>
</dbReference>
<feature type="domain" description="Aminotransferase class I/classII large" evidence="7">
    <location>
        <begin position="29"/>
        <end position="378"/>
    </location>
</feature>
<dbReference type="PROSITE" id="PS00105">
    <property type="entry name" value="AA_TRANSFER_CLASS_1"/>
    <property type="match status" value="1"/>
</dbReference>
<evidence type="ECO:0000313" key="9">
    <source>
        <dbReference type="Proteomes" id="UP000501451"/>
    </source>
</evidence>
<evidence type="ECO:0000256" key="3">
    <source>
        <dbReference type="ARBA" id="ARBA00022576"/>
    </source>
</evidence>
<dbReference type="GO" id="GO:0030170">
    <property type="term" value="F:pyridoxal phosphate binding"/>
    <property type="evidence" value="ECO:0007669"/>
    <property type="project" value="InterPro"/>
</dbReference>
<name>A0A6G7K962_9LACT</name>
<protein>
    <recommendedName>
        <fullName evidence="6">Aminotransferase</fullName>
        <ecNumber evidence="6">2.6.1.-</ecNumber>
    </recommendedName>
</protein>
<accession>A0A6G7K962</accession>
<dbReference type="InterPro" id="IPR004838">
    <property type="entry name" value="NHTrfase_class1_PyrdxlP-BS"/>
</dbReference>
<evidence type="ECO:0000256" key="4">
    <source>
        <dbReference type="ARBA" id="ARBA00022679"/>
    </source>
</evidence>
<keyword evidence="4 6" id="KW-0808">Transferase</keyword>
<keyword evidence="5" id="KW-0663">Pyridoxal phosphate</keyword>
<organism evidence="8 9">
    <name type="scientific">Jeotgalibaca arthritidis</name>
    <dbReference type="NCBI Taxonomy" id="1868794"/>
    <lineage>
        <taxon>Bacteria</taxon>
        <taxon>Bacillati</taxon>
        <taxon>Bacillota</taxon>
        <taxon>Bacilli</taxon>
        <taxon>Lactobacillales</taxon>
        <taxon>Carnobacteriaceae</taxon>
        <taxon>Jeotgalibaca</taxon>
    </lineage>
</organism>
<dbReference type="KEGG" id="jar:G7057_04425"/>
<comment type="cofactor">
    <cofactor evidence="1 6">
        <name>pyridoxal 5'-phosphate</name>
        <dbReference type="ChEBI" id="CHEBI:597326"/>
    </cofactor>
</comment>
<dbReference type="GO" id="GO:0008483">
    <property type="term" value="F:transaminase activity"/>
    <property type="evidence" value="ECO:0007669"/>
    <property type="project" value="UniProtKB-KW"/>
</dbReference>
<dbReference type="Gene3D" id="3.90.1150.10">
    <property type="entry name" value="Aspartate Aminotransferase, domain 1"/>
    <property type="match status" value="1"/>
</dbReference>
<evidence type="ECO:0000313" key="8">
    <source>
        <dbReference type="EMBL" id="QII81795.1"/>
    </source>
</evidence>
<dbReference type="InterPro" id="IPR004839">
    <property type="entry name" value="Aminotransferase_I/II_large"/>
</dbReference>
<dbReference type="PANTHER" id="PTHR46383">
    <property type="entry name" value="ASPARTATE AMINOTRANSFERASE"/>
    <property type="match status" value="1"/>
</dbReference>
<dbReference type="CDD" id="cd00609">
    <property type="entry name" value="AAT_like"/>
    <property type="match status" value="1"/>
</dbReference>
<sequence>MTLTTNQQLDKIQPSAIRVFDQLFRSIDDCILMTIGEPDFSMPEHVKDAAIKAIQEDESHYSHSMGAIGVRQAVADYLKRRYQLDYNPESEILMTVGATEAISTVLKAILNPGEKIIVPTPGFPLYKLSATIAYGETIEVNTSESGFLLTADQVHQVMADHDDVKAIILNYPSNPTGVTYTPDELQALVEAIRQYEVFVISDEIYSELTYDQEHLSIARLLPEQTILISGASKAFAMTGWRVGFIATQEKWLPPIFKTHQMAITTGVTVSYKAAEEAFNHGAEAVALMKAEYEKRRDYCVGALTNLGFELAKPSGAFYLFIKLPQQFGKDDQAFCRDLAEKGKVGLIPGSVFGPGGEGYVRMSYALSQEGIEEAMKRITNYMGKSE</sequence>
<dbReference type="GO" id="GO:0006520">
    <property type="term" value="P:amino acid metabolic process"/>
    <property type="evidence" value="ECO:0007669"/>
    <property type="project" value="InterPro"/>
</dbReference>
<dbReference type="PANTHER" id="PTHR46383:SF4">
    <property type="entry name" value="AMINOTRANSFERASE"/>
    <property type="match status" value="1"/>
</dbReference>
<reference evidence="8 9" key="1">
    <citation type="journal article" date="2017" name="Int. J. Syst. Evol. Microbiol.">
        <title>Jeotgalibaca porci sp. nov. and Jeotgalibaca arthritidis sp. nov., isolated from pigs, and emended description of the genus Jeotgalibaca.</title>
        <authorList>
            <person name="Zamora L."/>
            <person name="Perez-Sancho M."/>
            <person name="Dominguez L."/>
            <person name="Fernandez-Garayzabal J.F."/>
            <person name="Vela A.I."/>
        </authorList>
    </citation>
    <scope>NUCLEOTIDE SEQUENCE [LARGE SCALE GENOMIC DNA]</scope>
    <source>
        <strain evidence="8 9">CECT 9157</strain>
    </source>
</reference>
<dbReference type="Proteomes" id="UP000501451">
    <property type="component" value="Chromosome"/>
</dbReference>
<evidence type="ECO:0000259" key="7">
    <source>
        <dbReference type="Pfam" id="PF00155"/>
    </source>
</evidence>
<dbReference type="SUPFAM" id="SSF53383">
    <property type="entry name" value="PLP-dependent transferases"/>
    <property type="match status" value="1"/>
</dbReference>
<keyword evidence="3 6" id="KW-0032">Aminotransferase</keyword>
<proteinExistence type="inferred from homology"/>
<evidence type="ECO:0000256" key="5">
    <source>
        <dbReference type="ARBA" id="ARBA00022898"/>
    </source>
</evidence>
<keyword evidence="9" id="KW-1185">Reference proteome</keyword>
<dbReference type="AlphaFoldDB" id="A0A6G7K962"/>
<evidence type="ECO:0000256" key="1">
    <source>
        <dbReference type="ARBA" id="ARBA00001933"/>
    </source>
</evidence>
<dbReference type="RefSeq" id="WP_166161634.1">
    <property type="nucleotide sequence ID" value="NZ_CP049740.1"/>
</dbReference>
<gene>
    <name evidence="8" type="ORF">G7057_04425</name>
</gene>
<dbReference type="EMBL" id="CP049740">
    <property type="protein sequence ID" value="QII81795.1"/>
    <property type="molecule type" value="Genomic_DNA"/>
</dbReference>